<feature type="region of interest" description="Disordered" evidence="1">
    <location>
        <begin position="1"/>
        <end position="33"/>
    </location>
</feature>
<reference evidence="2" key="1">
    <citation type="submission" date="2009-10" db="EMBL/GenBank/DDBJ databases">
        <title>The genome sequence of Streptomyces sviceus strain ATCC 29083.</title>
        <authorList>
            <consortium name="The Broad Institute Genome Sequencing Platform"/>
            <consortium name="Broad Institute Microbial Sequencing Center"/>
            <person name="Fischbach M."/>
            <person name="Godfrey P."/>
            <person name="Ward D."/>
            <person name="Young S."/>
            <person name="Zeng Q."/>
            <person name="Koehrsen M."/>
            <person name="Alvarado L."/>
            <person name="Berlin A.M."/>
            <person name="Bochicchio J."/>
            <person name="Borenstein D."/>
            <person name="Chapman S.B."/>
            <person name="Chen Z."/>
            <person name="Engels R."/>
            <person name="Freedman E."/>
            <person name="Gellesch M."/>
            <person name="Goldberg J."/>
            <person name="Griggs A."/>
            <person name="Gujja S."/>
            <person name="Heilman E.R."/>
            <person name="Heiman D.I."/>
            <person name="Hepburn T.A."/>
            <person name="Howarth C."/>
            <person name="Jen D."/>
            <person name="Larson L."/>
            <person name="Lewis B."/>
            <person name="Mehta T."/>
            <person name="Park D."/>
            <person name="Pearson M."/>
            <person name="Richards J."/>
            <person name="Roberts A."/>
            <person name="Saif S."/>
            <person name="Shea T.D."/>
            <person name="Shenoy N."/>
            <person name="Sisk P."/>
            <person name="Stolte C."/>
            <person name="Sykes S.N."/>
            <person name="Thomson T."/>
            <person name="Walk T."/>
            <person name="White J."/>
            <person name="Yandava C."/>
            <person name="Straight P."/>
            <person name="Clardy J."/>
            <person name="Hung D."/>
            <person name="Kolter R."/>
            <person name="Mekalanos J."/>
            <person name="Walker S."/>
            <person name="Walsh C.T."/>
            <person name="Wieland-Brown L.C."/>
            <person name="Haas B."/>
            <person name="Nusbaum C."/>
            <person name="Birren B."/>
        </authorList>
    </citation>
    <scope>NUCLEOTIDE SEQUENCE [LARGE SCALE GENOMIC DNA]</scope>
    <source>
        <strain evidence="2">ATCC 29083</strain>
    </source>
</reference>
<evidence type="ECO:0000256" key="1">
    <source>
        <dbReference type="SAM" id="MobiDB-lite"/>
    </source>
</evidence>
<dbReference type="InterPro" id="IPR035992">
    <property type="entry name" value="Ricin_B-like_lectins"/>
</dbReference>
<sequence length="482" mass="51439">MFRPHPVIRRPQCAGPGRDVSSGGTRTHRRVPDPDKASIRSLFVLTWFTGRPLQRVPIRTLIITVLVTALAATLLDASFGSRLSDAARKTSTSVTQLCEGTVDAVEAAYRTQARPVANGPVVQSAAHDSGSATVSATSYALTAHQVAVLASKKQEAVTDCTGKLHKGTQAKWSYLSARAVEIAADAVITILGSTLICSLTGPVGCKWGVRFASFVGGFVGALAFQYLTDGYLNWKSVGGAFFDATVSMLTFSGLDKLDESYVGKGVRATLKSAGQALKSVGARIGSAGPNMVGSVQSALNYVMGHNFGAFPIAYSGGGSIEPVIAEKRGQPIADGVQFRIPSHASGRDVHDDLYSGNYNSPYYNWDVAETPHINSDGAVGYLIGQGSRCLTNTSYNVAFTPCNYNDSRQWWFADGDELMASNGKCLAEDATHQQRWAVSCDGLTYAAPDNKDDQFLITPPGGTYIPDTVFNWKSHISVYEHA</sequence>
<accession>B5HZB6</accession>
<dbReference type="EMBL" id="CM000951">
    <property type="protein sequence ID" value="EDY58171.1"/>
    <property type="molecule type" value="Genomic_DNA"/>
</dbReference>
<name>B5HZB6_STRX2</name>
<dbReference type="HOGENOM" id="CLU_566097_0_0_11"/>
<protein>
    <submittedName>
        <fullName evidence="2">Uncharacterized protein</fullName>
    </submittedName>
</protein>
<dbReference type="SUPFAM" id="SSF50370">
    <property type="entry name" value="Ricin B-like lectins"/>
    <property type="match status" value="1"/>
</dbReference>
<dbReference type="AlphaFoldDB" id="B5HZB6"/>
<evidence type="ECO:0000313" key="3">
    <source>
        <dbReference type="Proteomes" id="UP000002785"/>
    </source>
</evidence>
<dbReference type="Gene3D" id="2.80.10.50">
    <property type="match status" value="1"/>
</dbReference>
<organism evidence="2 3">
    <name type="scientific">Streptomyces sviceus (strain ATCC 29083 / DSM 924 / JCM 4929 / NBRC 13980 / NCIMB 11184 / NRRL 5439 / UC 5370)</name>
    <dbReference type="NCBI Taxonomy" id="463191"/>
    <lineage>
        <taxon>Bacteria</taxon>
        <taxon>Bacillati</taxon>
        <taxon>Actinomycetota</taxon>
        <taxon>Actinomycetes</taxon>
        <taxon>Kitasatosporales</taxon>
        <taxon>Streptomycetaceae</taxon>
        <taxon>Streptomyces</taxon>
    </lineage>
</organism>
<proteinExistence type="predicted"/>
<gene>
    <name evidence="2" type="ORF">SSEG_04751</name>
</gene>
<evidence type="ECO:0000313" key="2">
    <source>
        <dbReference type="EMBL" id="EDY58171.1"/>
    </source>
</evidence>
<dbReference type="Proteomes" id="UP000002785">
    <property type="component" value="Chromosome"/>
</dbReference>
<keyword evidence="3" id="KW-1185">Reference proteome</keyword>